<accession>A0A3S1DHC2</accession>
<gene>
    <name evidence="1" type="ORF">EJP82_26330</name>
</gene>
<proteinExistence type="predicted"/>
<evidence type="ECO:0000313" key="2">
    <source>
        <dbReference type="Proteomes" id="UP000279446"/>
    </source>
</evidence>
<dbReference type="OrthoDB" id="2679497at2"/>
<dbReference type="EMBL" id="RZNY01000047">
    <property type="protein sequence ID" value="RUT39335.1"/>
    <property type="molecule type" value="Genomic_DNA"/>
</dbReference>
<dbReference type="Proteomes" id="UP000279446">
    <property type="component" value="Unassembled WGS sequence"/>
</dbReference>
<organism evidence="1 2">
    <name type="scientific">Paenibacillus anaericanus</name>
    <dbReference type="NCBI Taxonomy" id="170367"/>
    <lineage>
        <taxon>Bacteria</taxon>
        <taxon>Bacillati</taxon>
        <taxon>Bacillota</taxon>
        <taxon>Bacilli</taxon>
        <taxon>Bacillales</taxon>
        <taxon>Paenibacillaceae</taxon>
        <taxon>Paenibacillus</taxon>
    </lineage>
</organism>
<keyword evidence="2" id="KW-1185">Reference proteome</keyword>
<dbReference type="AlphaFoldDB" id="A0A3S1DHC2"/>
<reference evidence="1 2" key="1">
    <citation type="submission" date="2018-12" db="EMBL/GenBank/DDBJ databases">
        <authorList>
            <person name="Sun L."/>
            <person name="Chen Z."/>
        </authorList>
    </citation>
    <scope>NUCLEOTIDE SEQUENCE [LARGE SCALE GENOMIC DNA]</scope>
    <source>
        <strain evidence="1 2">DSM 15890</strain>
    </source>
</reference>
<comment type="caution">
    <text evidence="1">The sequence shown here is derived from an EMBL/GenBank/DDBJ whole genome shotgun (WGS) entry which is preliminary data.</text>
</comment>
<evidence type="ECO:0000313" key="1">
    <source>
        <dbReference type="EMBL" id="RUT39335.1"/>
    </source>
</evidence>
<sequence>MTQTEVEGLYGEGADDIEGCFGCGMDFSYPELELSGRYSETLDRMDKNGEIDSIKSPKVKKITIAKENFSILGVQLGSSFKDARRTLERKGFKLQSNENEYYYNYYYKGNLFIKLWWDNALYNLNLNHGYLGEDAEKVTSITLEVRVKEDEEIVY</sequence>
<protein>
    <submittedName>
        <fullName evidence="1">Uncharacterized protein</fullName>
    </submittedName>
</protein>
<dbReference type="RefSeq" id="WP_127195037.1">
    <property type="nucleotide sequence ID" value="NZ_RZNY01000047.1"/>
</dbReference>
<name>A0A3S1DHC2_9BACL</name>